<comment type="caution">
    <text evidence="3">The sequence shown here is derived from an EMBL/GenBank/DDBJ whole genome shotgun (WGS) entry which is preliminary data.</text>
</comment>
<name>A0ABT6F0F7_9SYNE</name>
<evidence type="ECO:0000313" key="4">
    <source>
        <dbReference type="Proteomes" id="UP001154265"/>
    </source>
</evidence>
<evidence type="ECO:0000259" key="2">
    <source>
        <dbReference type="Pfam" id="PF14258"/>
    </source>
</evidence>
<dbReference type="RefSeq" id="WP_277867175.1">
    <property type="nucleotide sequence ID" value="NZ_JAKKUT010000002.1"/>
</dbReference>
<sequence>MTATVPPIHRLQRRRGLPPWIWAIAVILVLGVMLLALAPSSKAGSSFDRSPWGSREFFDYLNQQGFHVKRWQRDYTHLEGDGGDVFIQIGNNQTLPDLLSIDGPTNDWLEQGNTLLRLAWGGKVTAGPFSPRFATDQGPVQVNTRRRFINTHPPTTPAETTYYLEDAQGRIIALEQGRILVLYPWLVANAYNQPDLGNYAFVAHLLEQAGARTKTIWFDEWLHGYRIRDSSDLPEDVPYQDFIDYLSQTPWLGIFFQGILIFLFLLWQHNHRFGPLLIPSPPEVNNSLDYIQAMAGVLHRAEQTDFVLNQLRDRLRYDVAYGLGMTADSSLGRYLPEDGELVSQWAAETGRDGQDLQQLLQPKDQNQPMRPQELLAWLGKAESVVRGRR</sequence>
<feature type="transmembrane region" description="Helical" evidence="1">
    <location>
        <begin position="20"/>
        <end position="38"/>
    </location>
</feature>
<feature type="domain" description="DUF4350" evidence="2">
    <location>
        <begin position="46"/>
        <end position="206"/>
    </location>
</feature>
<keyword evidence="4" id="KW-1185">Reference proteome</keyword>
<reference evidence="3" key="2">
    <citation type="submission" date="2022-01" db="EMBL/GenBank/DDBJ databases">
        <authorList>
            <person name="Zivanovic Y."/>
            <person name="Moreira D."/>
            <person name="Lopez-Garcia P."/>
        </authorList>
    </citation>
    <scope>NUCLEOTIDE SEQUENCE</scope>
    <source>
        <strain evidence="3">G9</strain>
    </source>
</reference>
<keyword evidence="1" id="KW-0812">Transmembrane</keyword>
<accession>A0ABT6F0F7</accession>
<dbReference type="EMBL" id="JAKKUT010000002">
    <property type="protein sequence ID" value="MDG2991304.1"/>
    <property type="molecule type" value="Genomic_DNA"/>
</dbReference>
<keyword evidence="1" id="KW-0472">Membrane</keyword>
<organism evidence="3 4">
    <name type="scientific">Candidatus Synechococcus calcipolaris G9</name>
    <dbReference type="NCBI Taxonomy" id="1497997"/>
    <lineage>
        <taxon>Bacteria</taxon>
        <taxon>Bacillati</taxon>
        <taxon>Cyanobacteriota</taxon>
        <taxon>Cyanophyceae</taxon>
        <taxon>Synechococcales</taxon>
        <taxon>Synechococcaceae</taxon>
        <taxon>Synechococcus</taxon>
    </lineage>
</organism>
<reference evidence="3" key="1">
    <citation type="journal article" date="2022" name="Genome Biol. Evol.">
        <title>A New Gene Family Diagnostic for Intracellular Biomineralization of Amorphous Ca Carbonates by Cyanobacteria.</title>
        <authorList>
            <person name="Benzerara K."/>
            <person name="Duprat E."/>
            <person name="Bitard-Feildel T."/>
            <person name="Caumes G."/>
            <person name="Cassier-Chauvat C."/>
            <person name="Chauvat F."/>
            <person name="Dezi M."/>
            <person name="Diop S.I."/>
            <person name="Gaschignard G."/>
            <person name="Gorgen S."/>
            <person name="Gugger M."/>
            <person name="Lopez-Garcia P."/>
            <person name="Millet M."/>
            <person name="Skouri-Panet F."/>
            <person name="Moreira D."/>
            <person name="Callebaut I."/>
        </authorList>
    </citation>
    <scope>NUCLEOTIDE SEQUENCE</scope>
    <source>
        <strain evidence="3">G9</strain>
    </source>
</reference>
<proteinExistence type="predicted"/>
<dbReference type="Proteomes" id="UP001154265">
    <property type="component" value="Unassembled WGS sequence"/>
</dbReference>
<gene>
    <name evidence="3" type="ORF">L3556_10235</name>
</gene>
<dbReference type="InterPro" id="IPR025646">
    <property type="entry name" value="DUF4350"/>
</dbReference>
<evidence type="ECO:0000313" key="3">
    <source>
        <dbReference type="EMBL" id="MDG2991304.1"/>
    </source>
</evidence>
<keyword evidence="1" id="KW-1133">Transmembrane helix</keyword>
<protein>
    <submittedName>
        <fullName evidence="3">DUF4350 domain-containing protein</fullName>
    </submittedName>
</protein>
<evidence type="ECO:0000256" key="1">
    <source>
        <dbReference type="SAM" id="Phobius"/>
    </source>
</evidence>
<dbReference type="Pfam" id="PF14258">
    <property type="entry name" value="DUF4350"/>
    <property type="match status" value="1"/>
</dbReference>